<feature type="transmembrane region" description="Helical" evidence="19">
    <location>
        <begin position="178"/>
        <end position="197"/>
    </location>
</feature>
<evidence type="ECO:0000256" key="16">
    <source>
        <dbReference type="ARBA" id="ARBA00023209"/>
    </source>
</evidence>
<evidence type="ECO:0000256" key="7">
    <source>
        <dbReference type="ARBA" id="ARBA00019373"/>
    </source>
</evidence>
<keyword evidence="11 18" id="KW-0812">Transmembrane</keyword>
<keyword evidence="16" id="KW-0594">Phospholipid biosynthesis</keyword>
<evidence type="ECO:0000256" key="4">
    <source>
        <dbReference type="ARBA" id="ARBA00005189"/>
    </source>
</evidence>
<dbReference type="PROSITE" id="PS01315">
    <property type="entry name" value="CDS"/>
    <property type="match status" value="1"/>
</dbReference>
<evidence type="ECO:0000256" key="11">
    <source>
        <dbReference type="ARBA" id="ARBA00022692"/>
    </source>
</evidence>
<evidence type="ECO:0000256" key="17">
    <source>
        <dbReference type="ARBA" id="ARBA00023264"/>
    </source>
</evidence>
<feature type="transmembrane region" description="Helical" evidence="19">
    <location>
        <begin position="34"/>
        <end position="53"/>
    </location>
</feature>
<dbReference type="GO" id="GO:0004605">
    <property type="term" value="F:phosphatidate cytidylyltransferase activity"/>
    <property type="evidence" value="ECO:0007669"/>
    <property type="project" value="UniProtKB-EC"/>
</dbReference>
<dbReference type="GO" id="GO:0016024">
    <property type="term" value="P:CDP-diacylglycerol biosynthetic process"/>
    <property type="evidence" value="ECO:0007669"/>
    <property type="project" value="UniProtKB-UniPathway"/>
</dbReference>
<comment type="pathway">
    <text evidence="3 18">Phospholipid metabolism; CDP-diacylglycerol biosynthesis; CDP-diacylglycerol from sn-glycerol 3-phosphate: step 3/3.</text>
</comment>
<evidence type="ECO:0000256" key="13">
    <source>
        <dbReference type="ARBA" id="ARBA00022989"/>
    </source>
</evidence>
<evidence type="ECO:0000256" key="15">
    <source>
        <dbReference type="ARBA" id="ARBA00023136"/>
    </source>
</evidence>
<keyword evidence="8" id="KW-1003">Cell membrane</keyword>
<keyword evidence="12 18" id="KW-0548">Nucleotidyltransferase</keyword>
<feature type="transmembrane region" description="Helical" evidence="19">
    <location>
        <begin position="137"/>
        <end position="157"/>
    </location>
</feature>
<dbReference type="EMBL" id="LS483254">
    <property type="protein sequence ID" value="SQD93043.1"/>
    <property type="molecule type" value="Genomic_DNA"/>
</dbReference>
<evidence type="ECO:0000256" key="19">
    <source>
        <dbReference type="SAM" id="Phobius"/>
    </source>
</evidence>
<organism evidence="20 21">
    <name type="scientific">Candidatus Bipolaricaulis anaerobius</name>
    <dbReference type="NCBI Taxonomy" id="2026885"/>
    <lineage>
        <taxon>Bacteria</taxon>
        <taxon>Candidatus Bipolaricaulota</taxon>
        <taxon>Candidatus Bipolaricaulia</taxon>
        <taxon>Candidatus Bipolaricaulales</taxon>
        <taxon>Candidatus Bipolaricaulaceae</taxon>
        <taxon>Candidatus Bipolaricaulis</taxon>
    </lineage>
</organism>
<evidence type="ECO:0000313" key="21">
    <source>
        <dbReference type="Proteomes" id="UP000249818"/>
    </source>
</evidence>
<dbReference type="Pfam" id="PF01148">
    <property type="entry name" value="CTP_transf_1"/>
    <property type="match status" value="1"/>
</dbReference>
<evidence type="ECO:0000256" key="9">
    <source>
        <dbReference type="ARBA" id="ARBA00022516"/>
    </source>
</evidence>
<dbReference type="Proteomes" id="UP000249818">
    <property type="component" value="Chromosome BARAN1"/>
</dbReference>
<evidence type="ECO:0000256" key="5">
    <source>
        <dbReference type="ARBA" id="ARBA00010185"/>
    </source>
</evidence>
<keyword evidence="17" id="KW-1208">Phospholipid metabolism</keyword>
<dbReference type="OrthoDB" id="9799199at2"/>
<accession>A0A2X3K7Q5</accession>
<keyword evidence="21" id="KW-1185">Reference proteome</keyword>
<name>A0A2X3K7Q5_9BACT</name>
<dbReference type="GO" id="GO:0005886">
    <property type="term" value="C:plasma membrane"/>
    <property type="evidence" value="ECO:0007669"/>
    <property type="project" value="UniProtKB-SubCell"/>
</dbReference>
<gene>
    <name evidence="20" type="ORF">BARAN1_1019</name>
</gene>
<feature type="transmembrane region" description="Helical" evidence="19">
    <location>
        <begin position="108"/>
        <end position="131"/>
    </location>
</feature>
<dbReference type="PANTHER" id="PTHR46382:SF1">
    <property type="entry name" value="PHOSPHATIDATE CYTIDYLYLTRANSFERASE"/>
    <property type="match status" value="1"/>
</dbReference>
<dbReference type="KEGG" id="bana:BARAN1_1019"/>
<proteinExistence type="inferred from homology"/>
<evidence type="ECO:0000313" key="20">
    <source>
        <dbReference type="EMBL" id="SQD93043.1"/>
    </source>
</evidence>
<dbReference type="UniPathway" id="UPA00557">
    <property type="reaction ID" value="UER00614"/>
</dbReference>
<dbReference type="RefSeq" id="WP_122031461.1">
    <property type="nucleotide sequence ID" value="NZ_LS483254.1"/>
</dbReference>
<dbReference type="PANTHER" id="PTHR46382">
    <property type="entry name" value="PHOSPHATIDATE CYTIDYLYLTRANSFERASE"/>
    <property type="match status" value="1"/>
</dbReference>
<feature type="transmembrane region" description="Helical" evidence="19">
    <location>
        <begin position="83"/>
        <end position="101"/>
    </location>
</feature>
<sequence>MTSLAKRLLTAALAIPLVLAVFWACDHYHVDWGVCLFLSIVTMIAGWEYLHLVANLGIPLPRELIMFAIPAYLMLLVPWGGQYAIVLAGAVVYLIVFYSFSRRGAREGFFASLAGTFGFLYLAVTISFIYLLHQAGFPYIVHFLLMVWGYDSGAYFTGSLFGRHQLLPRISLAKTWEGVAGGIALAIVAAAILPEFWGDIPRWLPHIVALGALEGAFCQMGDLFESLVKRAAGVKDAGWLLPGHGGMLDRIDGLLAAVPVYYFYMHFVIGLI</sequence>
<feature type="transmembrane region" description="Helical" evidence="19">
    <location>
        <begin position="60"/>
        <end position="77"/>
    </location>
</feature>
<evidence type="ECO:0000256" key="6">
    <source>
        <dbReference type="ARBA" id="ARBA00012487"/>
    </source>
</evidence>
<dbReference type="EC" id="2.7.7.41" evidence="6 18"/>
<dbReference type="AlphaFoldDB" id="A0A2X3K7Q5"/>
<comment type="pathway">
    <text evidence="4">Lipid metabolism.</text>
</comment>
<evidence type="ECO:0000256" key="10">
    <source>
        <dbReference type="ARBA" id="ARBA00022679"/>
    </source>
</evidence>
<keyword evidence="15 19" id="KW-0472">Membrane</keyword>
<keyword evidence="9" id="KW-0444">Lipid biosynthesis</keyword>
<evidence type="ECO:0000256" key="12">
    <source>
        <dbReference type="ARBA" id="ARBA00022695"/>
    </source>
</evidence>
<comment type="similarity">
    <text evidence="5 18">Belongs to the CDS family.</text>
</comment>
<evidence type="ECO:0000256" key="8">
    <source>
        <dbReference type="ARBA" id="ARBA00022475"/>
    </source>
</evidence>
<comment type="catalytic activity">
    <reaction evidence="1 18">
        <text>a 1,2-diacyl-sn-glycero-3-phosphate + CTP + H(+) = a CDP-1,2-diacyl-sn-glycerol + diphosphate</text>
        <dbReference type="Rhea" id="RHEA:16229"/>
        <dbReference type="ChEBI" id="CHEBI:15378"/>
        <dbReference type="ChEBI" id="CHEBI:33019"/>
        <dbReference type="ChEBI" id="CHEBI:37563"/>
        <dbReference type="ChEBI" id="CHEBI:58332"/>
        <dbReference type="ChEBI" id="CHEBI:58608"/>
        <dbReference type="EC" id="2.7.7.41"/>
    </reaction>
</comment>
<dbReference type="InterPro" id="IPR000374">
    <property type="entry name" value="PC_trans"/>
</dbReference>
<keyword evidence="13 19" id="KW-1133">Transmembrane helix</keyword>
<evidence type="ECO:0000256" key="14">
    <source>
        <dbReference type="ARBA" id="ARBA00023098"/>
    </source>
</evidence>
<keyword evidence="14" id="KW-0443">Lipid metabolism</keyword>
<protein>
    <recommendedName>
        <fullName evidence="7 18">Phosphatidate cytidylyltransferase</fullName>
        <ecNumber evidence="6 18">2.7.7.41</ecNumber>
    </recommendedName>
</protein>
<evidence type="ECO:0000256" key="2">
    <source>
        <dbReference type="ARBA" id="ARBA00004651"/>
    </source>
</evidence>
<evidence type="ECO:0000256" key="1">
    <source>
        <dbReference type="ARBA" id="ARBA00001698"/>
    </source>
</evidence>
<reference evidence="21" key="1">
    <citation type="submission" date="2018-05" db="EMBL/GenBank/DDBJ databases">
        <authorList>
            <person name="Hao L."/>
        </authorList>
    </citation>
    <scope>NUCLEOTIDE SEQUENCE [LARGE SCALE GENOMIC DNA]</scope>
</reference>
<keyword evidence="10 18" id="KW-0808">Transferase</keyword>
<comment type="subcellular location">
    <subcellularLocation>
        <location evidence="2">Cell membrane</location>
        <topology evidence="2">Multi-pass membrane protein</topology>
    </subcellularLocation>
</comment>
<evidence type="ECO:0000256" key="3">
    <source>
        <dbReference type="ARBA" id="ARBA00005119"/>
    </source>
</evidence>
<evidence type="ECO:0000256" key="18">
    <source>
        <dbReference type="RuleBase" id="RU003938"/>
    </source>
</evidence>